<dbReference type="InterPro" id="IPR012338">
    <property type="entry name" value="Beta-lactam/transpept-like"/>
</dbReference>
<dbReference type="InterPro" id="IPR001460">
    <property type="entry name" value="PCN-bd_Tpept"/>
</dbReference>
<dbReference type="SUPFAM" id="SSF56601">
    <property type="entry name" value="beta-lactamase/transpeptidase-like"/>
    <property type="match status" value="1"/>
</dbReference>
<evidence type="ECO:0000313" key="5">
    <source>
        <dbReference type="Proteomes" id="UP000235598"/>
    </source>
</evidence>
<dbReference type="GO" id="GO:0030288">
    <property type="term" value="C:outer membrane-bounded periplasmic space"/>
    <property type="evidence" value="ECO:0007669"/>
    <property type="project" value="TreeGrafter"/>
</dbReference>
<dbReference type="PANTHER" id="PTHR32282:SF34">
    <property type="entry name" value="PENICILLIN-BINDING PROTEIN 1A"/>
    <property type="match status" value="1"/>
</dbReference>
<name>A0A2N6VIT3_9MICO</name>
<dbReference type="GO" id="GO:0009252">
    <property type="term" value="P:peptidoglycan biosynthetic process"/>
    <property type="evidence" value="ECO:0007669"/>
    <property type="project" value="TreeGrafter"/>
</dbReference>
<evidence type="ECO:0000256" key="2">
    <source>
        <dbReference type="ARBA" id="ARBA00022679"/>
    </source>
</evidence>
<dbReference type="PANTHER" id="PTHR32282">
    <property type="entry name" value="BINDING PROTEIN TRANSPEPTIDASE, PUTATIVE-RELATED"/>
    <property type="match status" value="1"/>
</dbReference>
<evidence type="ECO:0000313" key="4">
    <source>
        <dbReference type="EMBL" id="PMD04052.1"/>
    </source>
</evidence>
<dbReference type="GO" id="GO:0008658">
    <property type="term" value="F:penicillin binding"/>
    <property type="evidence" value="ECO:0007669"/>
    <property type="project" value="InterPro"/>
</dbReference>
<dbReference type="Pfam" id="PF00905">
    <property type="entry name" value="Transpeptidase"/>
    <property type="match status" value="1"/>
</dbReference>
<dbReference type="GO" id="GO:0008955">
    <property type="term" value="F:peptidoglycan glycosyltransferase activity"/>
    <property type="evidence" value="ECO:0007669"/>
    <property type="project" value="TreeGrafter"/>
</dbReference>
<keyword evidence="1" id="KW-0328">Glycosyltransferase</keyword>
<proteinExistence type="predicted"/>
<comment type="caution">
    <text evidence="4">The sequence shown here is derived from an EMBL/GenBank/DDBJ whole genome shotgun (WGS) entry which is preliminary data.</text>
</comment>
<gene>
    <name evidence="4" type="ORF">CJ199_14350</name>
</gene>
<protein>
    <submittedName>
        <fullName evidence="4">Peptidoglycan glycosyltransferase</fullName>
    </submittedName>
</protein>
<dbReference type="EMBL" id="PNHK01000430">
    <property type="protein sequence ID" value="PMD04052.1"/>
    <property type="molecule type" value="Genomic_DNA"/>
</dbReference>
<keyword evidence="2 4" id="KW-0808">Transferase</keyword>
<dbReference type="AlphaFoldDB" id="A0A2N6VIT3"/>
<sequence length="139" mass="14691">TLVAGLENGFTLSDSFTGSAQTFQRPGGGTWTPKNYGGASYGQVTLLKATQSSINRTPHFVVEVVNPEGESLYKPDTKGERKFDKNVMAETTYALSRVVQGGSGSYASNLGRPVAGKTGTSNESKSAWFVGYTPQLATA</sequence>
<reference evidence="4 5" key="1">
    <citation type="submission" date="2017-09" db="EMBL/GenBank/DDBJ databases">
        <title>Bacterial strain isolated from the female urinary microbiota.</title>
        <authorList>
            <person name="Thomas-White K."/>
            <person name="Kumar N."/>
            <person name="Forster S."/>
            <person name="Putonti C."/>
            <person name="Lawley T."/>
            <person name="Wolfe A.J."/>
        </authorList>
    </citation>
    <scope>NUCLEOTIDE SEQUENCE [LARGE SCALE GENOMIC DNA]</scope>
    <source>
        <strain evidence="4 5">UMB1301</strain>
    </source>
</reference>
<dbReference type="Gene3D" id="3.40.710.10">
    <property type="entry name" value="DD-peptidase/beta-lactamase superfamily"/>
    <property type="match status" value="2"/>
</dbReference>
<dbReference type="Proteomes" id="UP000235598">
    <property type="component" value="Unassembled WGS sequence"/>
</dbReference>
<accession>A0A2N6VIT3</accession>
<feature type="non-terminal residue" evidence="4">
    <location>
        <position position="1"/>
    </location>
</feature>
<organism evidence="4 5">
    <name type="scientific">Brevibacterium paucivorans</name>
    <dbReference type="NCBI Taxonomy" id="170994"/>
    <lineage>
        <taxon>Bacteria</taxon>
        <taxon>Bacillati</taxon>
        <taxon>Actinomycetota</taxon>
        <taxon>Actinomycetes</taxon>
        <taxon>Micrococcales</taxon>
        <taxon>Brevibacteriaceae</taxon>
        <taxon>Brevibacterium</taxon>
    </lineage>
</organism>
<feature type="domain" description="Penicillin-binding protein transpeptidase" evidence="3">
    <location>
        <begin position="33"/>
        <end position="135"/>
    </location>
</feature>
<dbReference type="RefSeq" id="WP_257994678.1">
    <property type="nucleotide sequence ID" value="NZ_PNHK01000430.1"/>
</dbReference>
<evidence type="ECO:0000259" key="3">
    <source>
        <dbReference type="Pfam" id="PF00905"/>
    </source>
</evidence>
<feature type="non-terminal residue" evidence="4">
    <location>
        <position position="139"/>
    </location>
</feature>
<evidence type="ECO:0000256" key="1">
    <source>
        <dbReference type="ARBA" id="ARBA00022676"/>
    </source>
</evidence>
<dbReference type="InterPro" id="IPR050396">
    <property type="entry name" value="Glycosyltr_51/Transpeptidase"/>
</dbReference>